<dbReference type="GO" id="GO:0050727">
    <property type="term" value="P:regulation of inflammatory response"/>
    <property type="evidence" value="ECO:0007669"/>
    <property type="project" value="TreeGrafter"/>
</dbReference>
<dbReference type="Ensembl" id="ENSPMGT00000018275.1">
    <property type="protein sequence ID" value="ENSPMGP00000017118.1"/>
    <property type="gene ID" value="ENSPMGG00000014022.1"/>
</dbReference>
<feature type="domain" description="Caspase family p10" evidence="4">
    <location>
        <begin position="284"/>
        <end position="370"/>
    </location>
</feature>
<dbReference type="PROSITE" id="PS50207">
    <property type="entry name" value="CASPASE_P10"/>
    <property type="match status" value="1"/>
</dbReference>
<dbReference type="GO" id="GO:0072557">
    <property type="term" value="C:IPAF inflammasome complex"/>
    <property type="evidence" value="ECO:0007669"/>
    <property type="project" value="TreeGrafter"/>
</dbReference>
<sequence>MAGLAKLRTKFVSKVSKEIVNQLLDNLLEDKVINSGERESIIEEHQTTADKARQTIDTVIKKGNKASNRLIHHLQNCDPTLHEDLSTQESQVLQEFSSTLIKSKETFWKEKQNNKDIYPVTLNSSKNRVALLITNITFADKMKNRAGAEKDEENMEKLLTDLGYEVVKYRDLTAKQMDKALVQFSNHSKLKETDSVFVVIMSHGKLGVVLGVNFKKDPSPGEEPDELPINNIYKHLNAKNCPELVNKPKIIVIQACRGEDGGSVIVCDSVDDESAMEEDIEEDKVQRIHKEKDFIALLSSTPDTVSYRHKLEGSFLMKFTIEVFNTFAHIYDVEELFRKVMGRFEDSSHPFRQMPTKDRCTLTRKFYLYPGLNHMS</sequence>
<dbReference type="PROSITE" id="PS50208">
    <property type="entry name" value="CASPASE_P20"/>
    <property type="match status" value="1"/>
</dbReference>
<evidence type="ECO:0000259" key="4">
    <source>
        <dbReference type="PROSITE" id="PS50207"/>
    </source>
</evidence>
<name>A0A3B4AJ31_9GOBI</name>
<dbReference type="InterPro" id="IPR002138">
    <property type="entry name" value="Pept_C14_p10"/>
</dbReference>
<feature type="domain" description="Caspase family p20" evidence="5">
    <location>
        <begin position="126"/>
        <end position="260"/>
    </location>
</feature>
<keyword evidence="8" id="KW-1185">Reference proteome</keyword>
<dbReference type="InterPro" id="IPR001309">
    <property type="entry name" value="Pept_C14_p20"/>
</dbReference>
<dbReference type="SMART" id="SM00115">
    <property type="entry name" value="CASc"/>
    <property type="match status" value="1"/>
</dbReference>
<evidence type="ECO:0000256" key="2">
    <source>
        <dbReference type="PIRSR" id="PIRSR038001-1"/>
    </source>
</evidence>
<reference evidence="7" key="1">
    <citation type="submission" date="2025-08" db="UniProtKB">
        <authorList>
            <consortium name="Ensembl"/>
        </authorList>
    </citation>
    <scope>IDENTIFICATION</scope>
</reference>
<dbReference type="GO" id="GO:0097169">
    <property type="term" value="C:AIM2 inflammasome complex"/>
    <property type="evidence" value="ECO:0007669"/>
    <property type="project" value="TreeGrafter"/>
</dbReference>
<dbReference type="Gene3D" id="3.40.50.1460">
    <property type="match status" value="1"/>
</dbReference>
<dbReference type="GO" id="GO:0004197">
    <property type="term" value="F:cysteine-type endopeptidase activity"/>
    <property type="evidence" value="ECO:0007669"/>
    <property type="project" value="InterPro"/>
</dbReference>
<reference evidence="7" key="2">
    <citation type="submission" date="2025-09" db="UniProtKB">
        <authorList>
            <consortium name="Ensembl"/>
        </authorList>
    </citation>
    <scope>IDENTIFICATION</scope>
</reference>
<dbReference type="SMART" id="SM00114">
    <property type="entry name" value="CARD"/>
    <property type="match status" value="1"/>
</dbReference>
<dbReference type="PANTHER" id="PTHR47901">
    <property type="entry name" value="CASPASE RECRUITMENT DOMAIN-CONTAINING PROTEIN 18"/>
    <property type="match status" value="1"/>
</dbReference>
<feature type="active site" evidence="2">
    <location>
        <position position="203"/>
    </location>
</feature>
<dbReference type="InterPro" id="IPR011600">
    <property type="entry name" value="Pept_C14_caspase"/>
</dbReference>
<proteinExistence type="inferred from homology"/>
<dbReference type="PROSITE" id="PS50209">
    <property type="entry name" value="CARD"/>
    <property type="match status" value="1"/>
</dbReference>
<dbReference type="PIRSF" id="PIRSF038001">
    <property type="entry name" value="Caspase_ICE"/>
    <property type="match status" value="1"/>
</dbReference>
<dbReference type="Gene3D" id="1.10.533.10">
    <property type="entry name" value="Death Domain, Fas"/>
    <property type="match status" value="1"/>
</dbReference>
<evidence type="ECO:0000313" key="8">
    <source>
        <dbReference type="Proteomes" id="UP000261520"/>
    </source>
</evidence>
<evidence type="ECO:0000256" key="3">
    <source>
        <dbReference type="RuleBase" id="RU003971"/>
    </source>
</evidence>
<evidence type="ECO:0000256" key="1">
    <source>
        <dbReference type="ARBA" id="ARBA00010134"/>
    </source>
</evidence>
<dbReference type="InterPro" id="IPR029030">
    <property type="entry name" value="Caspase-like_dom_sf"/>
</dbReference>
<dbReference type="PRINTS" id="PR00376">
    <property type="entry name" value="IL1BCENZYME"/>
</dbReference>
<dbReference type="InterPro" id="IPR001315">
    <property type="entry name" value="CARD"/>
</dbReference>
<dbReference type="CDD" id="cd00032">
    <property type="entry name" value="CASc"/>
    <property type="match status" value="1"/>
</dbReference>
<dbReference type="Pfam" id="PF00656">
    <property type="entry name" value="Peptidase_C14"/>
    <property type="match status" value="1"/>
</dbReference>
<comment type="similarity">
    <text evidence="1 3">Belongs to the peptidase C14A family.</text>
</comment>
<dbReference type="PROSITE" id="PS01122">
    <property type="entry name" value="CASPASE_CYS"/>
    <property type="match status" value="1"/>
</dbReference>
<dbReference type="AlphaFoldDB" id="A0A3B4AJ31"/>
<feature type="active site" evidence="2">
    <location>
        <position position="256"/>
    </location>
</feature>
<dbReference type="PANTHER" id="PTHR47901:SF3">
    <property type="entry name" value="CASPASE-1"/>
    <property type="match status" value="1"/>
</dbReference>
<dbReference type="InterPro" id="IPR002398">
    <property type="entry name" value="Pept_C14"/>
</dbReference>
<evidence type="ECO:0000259" key="6">
    <source>
        <dbReference type="PROSITE" id="PS50209"/>
    </source>
</evidence>
<dbReference type="Proteomes" id="UP000261520">
    <property type="component" value="Unplaced"/>
</dbReference>
<dbReference type="SUPFAM" id="SSF47986">
    <property type="entry name" value="DEATH domain"/>
    <property type="match status" value="1"/>
</dbReference>
<dbReference type="STRING" id="409849.ENSPMGP00000017118"/>
<dbReference type="InterPro" id="IPR033139">
    <property type="entry name" value="Caspase_cys_AS"/>
</dbReference>
<dbReference type="SUPFAM" id="SSF52129">
    <property type="entry name" value="Caspase-like"/>
    <property type="match status" value="1"/>
</dbReference>
<feature type="domain" description="CARD" evidence="6">
    <location>
        <begin position="1"/>
        <end position="89"/>
    </location>
</feature>
<accession>A0A3B4AJ31</accession>
<dbReference type="GO" id="GO:0042981">
    <property type="term" value="P:regulation of apoptotic process"/>
    <property type="evidence" value="ECO:0007669"/>
    <property type="project" value="InterPro"/>
</dbReference>
<dbReference type="GO" id="GO:0072559">
    <property type="term" value="C:NLRP3 inflammasome complex"/>
    <property type="evidence" value="ECO:0007669"/>
    <property type="project" value="TreeGrafter"/>
</dbReference>
<dbReference type="InterPro" id="IPR015917">
    <property type="entry name" value="Pept_C14A"/>
</dbReference>
<evidence type="ECO:0000259" key="5">
    <source>
        <dbReference type="PROSITE" id="PS50208"/>
    </source>
</evidence>
<dbReference type="GO" id="GO:0006508">
    <property type="term" value="P:proteolysis"/>
    <property type="evidence" value="ECO:0007669"/>
    <property type="project" value="InterPro"/>
</dbReference>
<dbReference type="Pfam" id="PF00619">
    <property type="entry name" value="CARD"/>
    <property type="match status" value="1"/>
</dbReference>
<dbReference type="InterPro" id="IPR011029">
    <property type="entry name" value="DEATH-like_dom_sf"/>
</dbReference>
<evidence type="ECO:0000313" key="7">
    <source>
        <dbReference type="Ensembl" id="ENSPMGP00000017118.1"/>
    </source>
</evidence>
<protein>
    <submittedName>
        <fullName evidence="7">Uncharacterized protein</fullName>
    </submittedName>
</protein>
<organism evidence="7 8">
    <name type="scientific">Periophthalmus magnuspinnatus</name>
    <dbReference type="NCBI Taxonomy" id="409849"/>
    <lineage>
        <taxon>Eukaryota</taxon>
        <taxon>Metazoa</taxon>
        <taxon>Chordata</taxon>
        <taxon>Craniata</taxon>
        <taxon>Vertebrata</taxon>
        <taxon>Euteleostomi</taxon>
        <taxon>Actinopterygii</taxon>
        <taxon>Neopterygii</taxon>
        <taxon>Teleostei</taxon>
        <taxon>Neoteleostei</taxon>
        <taxon>Acanthomorphata</taxon>
        <taxon>Gobiaria</taxon>
        <taxon>Gobiiformes</taxon>
        <taxon>Gobioidei</taxon>
        <taxon>Gobiidae</taxon>
        <taxon>Oxudercinae</taxon>
        <taxon>Periophthalmus</taxon>
    </lineage>
</organism>